<accession>A0A438F151</accession>
<dbReference type="EMBL" id="QGNW01001142">
    <property type="protein sequence ID" value="RVW53729.1"/>
    <property type="molecule type" value="Genomic_DNA"/>
</dbReference>
<dbReference type="InterPro" id="IPR054722">
    <property type="entry name" value="PolX-like_BBD"/>
</dbReference>
<dbReference type="Proteomes" id="UP000288805">
    <property type="component" value="Unassembled WGS sequence"/>
</dbReference>
<comment type="caution">
    <text evidence="2">The sequence shown here is derived from an EMBL/GenBank/DDBJ whole genome shotgun (WGS) entry which is preliminary data.</text>
</comment>
<feature type="domain" description="Retrovirus-related Pol polyprotein from transposon TNT 1-94-like beta-barrel" evidence="1">
    <location>
        <begin position="167"/>
        <end position="240"/>
    </location>
</feature>
<reference evidence="2 3" key="1">
    <citation type="journal article" date="2018" name="PLoS Genet.">
        <title>Population sequencing reveals clonal diversity and ancestral inbreeding in the grapevine cultivar Chardonnay.</title>
        <authorList>
            <person name="Roach M.J."/>
            <person name="Johnson D.L."/>
            <person name="Bohlmann J."/>
            <person name="van Vuuren H.J."/>
            <person name="Jones S.J."/>
            <person name="Pretorius I.S."/>
            <person name="Schmidt S.A."/>
            <person name="Borneman A.R."/>
        </authorList>
    </citation>
    <scope>NUCLEOTIDE SEQUENCE [LARGE SCALE GENOMIC DNA]</scope>
    <source>
        <strain evidence="3">cv. Chardonnay</strain>
        <tissue evidence="2">Leaf</tissue>
    </source>
</reference>
<dbReference type="AlphaFoldDB" id="A0A438F151"/>
<dbReference type="Pfam" id="PF22936">
    <property type="entry name" value="Pol_BBD"/>
    <property type="match status" value="1"/>
</dbReference>
<organism evidence="2 3">
    <name type="scientific">Vitis vinifera</name>
    <name type="common">Grape</name>
    <dbReference type="NCBI Taxonomy" id="29760"/>
    <lineage>
        <taxon>Eukaryota</taxon>
        <taxon>Viridiplantae</taxon>
        <taxon>Streptophyta</taxon>
        <taxon>Embryophyta</taxon>
        <taxon>Tracheophyta</taxon>
        <taxon>Spermatophyta</taxon>
        <taxon>Magnoliopsida</taxon>
        <taxon>eudicotyledons</taxon>
        <taxon>Gunneridae</taxon>
        <taxon>Pentapetalae</taxon>
        <taxon>rosids</taxon>
        <taxon>Vitales</taxon>
        <taxon>Vitaceae</taxon>
        <taxon>Viteae</taxon>
        <taxon>Vitis</taxon>
    </lineage>
</organism>
<proteinExistence type="predicted"/>
<evidence type="ECO:0000313" key="3">
    <source>
        <dbReference type="Proteomes" id="UP000288805"/>
    </source>
</evidence>
<sequence length="241" mass="26406">MECPKDVQQYTAILQEERVYVFLDGVDDQLDQIVMGNGSDEGMGAGLASKRLKMGPNPFGKDGVLVLNKSYSTGPNSRQWTKGLKCSHCGNSKHTWDTCFKLHGYPDWWHELQVKKKRNGTNIEPSTGKTTVATVEPQLSLIPTAFTNNMPGIAFLGSTRSNECNLWILDSGAMDHMTFDAQDFCQHTAPRRTSITNASDTISSVQGAGTVMLSQALSLSNTLFVSSISHKLLSVSQLTKD</sequence>
<evidence type="ECO:0000259" key="1">
    <source>
        <dbReference type="Pfam" id="PF22936"/>
    </source>
</evidence>
<gene>
    <name evidence="2" type="ORF">CK203_068919</name>
</gene>
<evidence type="ECO:0000313" key="2">
    <source>
        <dbReference type="EMBL" id="RVW53729.1"/>
    </source>
</evidence>
<dbReference type="PANTHER" id="PTHR34222">
    <property type="entry name" value="GAG_PRE-INTEGRS DOMAIN-CONTAINING PROTEIN"/>
    <property type="match status" value="1"/>
</dbReference>
<dbReference type="PANTHER" id="PTHR34222:SF43">
    <property type="entry name" value="RETROTRANSPOSON GAG DOMAIN-CONTAINING PROTEIN"/>
    <property type="match status" value="1"/>
</dbReference>
<protein>
    <recommendedName>
        <fullName evidence="1">Retrovirus-related Pol polyprotein from transposon TNT 1-94-like beta-barrel domain-containing protein</fullName>
    </recommendedName>
</protein>
<name>A0A438F151_VITVI</name>